<dbReference type="Gene3D" id="3.40.50.1820">
    <property type="entry name" value="alpha/beta hydrolase"/>
    <property type="match status" value="1"/>
</dbReference>
<proteinExistence type="inferred from homology"/>
<reference evidence="2 3" key="1">
    <citation type="journal article" date="2013" name="BMC Genomics">
        <title>The miniature genome of a carnivorous plant Genlisea aurea contains a low number of genes and short non-coding sequences.</title>
        <authorList>
            <person name="Leushkin E.V."/>
            <person name="Sutormin R.A."/>
            <person name="Nabieva E.R."/>
            <person name="Penin A.A."/>
            <person name="Kondrashov A.S."/>
            <person name="Logacheva M.D."/>
        </authorList>
    </citation>
    <scope>NUCLEOTIDE SEQUENCE [LARGE SCALE GENOMIC DNA]</scope>
</reference>
<feature type="non-terminal residue" evidence="2">
    <location>
        <position position="54"/>
    </location>
</feature>
<comment type="caution">
    <text evidence="2">The sequence shown here is derived from an EMBL/GenBank/DDBJ whole genome shotgun (WGS) entry which is preliminary data.</text>
</comment>
<dbReference type="SUPFAM" id="SSF53474">
    <property type="entry name" value="alpha/beta-Hydrolases"/>
    <property type="match status" value="1"/>
</dbReference>
<dbReference type="OrthoDB" id="443318at2759"/>
<dbReference type="GO" id="GO:0004185">
    <property type="term" value="F:serine-type carboxypeptidase activity"/>
    <property type="evidence" value="ECO:0007669"/>
    <property type="project" value="InterPro"/>
</dbReference>
<evidence type="ECO:0000313" key="2">
    <source>
        <dbReference type="EMBL" id="EPS67615.1"/>
    </source>
</evidence>
<dbReference type="AlphaFoldDB" id="S8CLJ5"/>
<sequence length="54" mass="6281">VADSAGTSDGSELWGYVEVRPKAHLFWWYYRSPNRSQYPNKTWPIILWLQGGPV</sequence>
<dbReference type="InterPro" id="IPR001563">
    <property type="entry name" value="Peptidase_S10"/>
</dbReference>
<dbReference type="Pfam" id="PF00450">
    <property type="entry name" value="Peptidase_S10"/>
    <property type="match status" value="1"/>
</dbReference>
<dbReference type="EMBL" id="AUSU01003022">
    <property type="protein sequence ID" value="EPS67615.1"/>
    <property type="molecule type" value="Genomic_DNA"/>
</dbReference>
<keyword evidence="3" id="KW-1185">Reference proteome</keyword>
<dbReference type="GO" id="GO:0006508">
    <property type="term" value="P:proteolysis"/>
    <property type="evidence" value="ECO:0007669"/>
    <property type="project" value="InterPro"/>
</dbReference>
<accession>S8CLJ5</accession>
<organism evidence="2 3">
    <name type="scientific">Genlisea aurea</name>
    <dbReference type="NCBI Taxonomy" id="192259"/>
    <lineage>
        <taxon>Eukaryota</taxon>
        <taxon>Viridiplantae</taxon>
        <taxon>Streptophyta</taxon>
        <taxon>Embryophyta</taxon>
        <taxon>Tracheophyta</taxon>
        <taxon>Spermatophyta</taxon>
        <taxon>Magnoliopsida</taxon>
        <taxon>eudicotyledons</taxon>
        <taxon>Gunneridae</taxon>
        <taxon>Pentapetalae</taxon>
        <taxon>asterids</taxon>
        <taxon>lamiids</taxon>
        <taxon>Lamiales</taxon>
        <taxon>Lentibulariaceae</taxon>
        <taxon>Genlisea</taxon>
    </lineage>
</organism>
<feature type="non-terminal residue" evidence="2">
    <location>
        <position position="1"/>
    </location>
</feature>
<comment type="similarity">
    <text evidence="1">Belongs to the peptidase S10 family.</text>
</comment>
<dbReference type="Proteomes" id="UP000015453">
    <property type="component" value="Unassembled WGS sequence"/>
</dbReference>
<evidence type="ECO:0000256" key="1">
    <source>
        <dbReference type="ARBA" id="ARBA00009431"/>
    </source>
</evidence>
<gene>
    <name evidence="2" type="ORF">M569_07163</name>
</gene>
<name>S8CLJ5_9LAMI</name>
<dbReference type="InterPro" id="IPR029058">
    <property type="entry name" value="AB_hydrolase_fold"/>
</dbReference>
<protein>
    <submittedName>
        <fullName evidence="2">Uncharacterized protein</fullName>
    </submittedName>
</protein>
<evidence type="ECO:0000313" key="3">
    <source>
        <dbReference type="Proteomes" id="UP000015453"/>
    </source>
</evidence>